<name>A0A369JLB7_HYPMA</name>
<evidence type="ECO:0000313" key="2">
    <source>
        <dbReference type="Proteomes" id="UP000076154"/>
    </source>
</evidence>
<keyword evidence="2" id="KW-1185">Reference proteome</keyword>
<sequence length="166" mass="18982">MSERINAGARLRFHVSRGGMEVRDARWVGSTNVPPNDLERPTARFLERTPRKDDSGLHINAESNKRSWSAARFIRGTMESKFEKDNAKPISRLEVAMIIPPIERSWNAARVVEDLLIRSRIVLLTDSRRSPDSRVLRALRHVGTGQLLSAVHDDEHTPAEFNKWYS</sequence>
<reference evidence="1" key="1">
    <citation type="submission" date="2018-04" db="EMBL/GenBank/DDBJ databases">
        <title>Whole genome sequencing of Hypsizygus marmoreus.</title>
        <authorList>
            <person name="Choi I.-G."/>
            <person name="Min B."/>
            <person name="Kim J.-G."/>
            <person name="Kim S."/>
            <person name="Oh Y.-L."/>
            <person name="Kong W.-S."/>
            <person name="Park H."/>
            <person name="Jeong J."/>
            <person name="Song E.-S."/>
        </authorList>
    </citation>
    <scope>NUCLEOTIDE SEQUENCE [LARGE SCALE GENOMIC DNA]</scope>
    <source>
        <strain evidence="1">51987-8</strain>
    </source>
</reference>
<dbReference type="EMBL" id="LUEZ02000053">
    <property type="protein sequence ID" value="RDB22000.1"/>
    <property type="molecule type" value="Genomic_DNA"/>
</dbReference>
<dbReference type="InParanoid" id="A0A369JLB7"/>
<evidence type="ECO:0000313" key="1">
    <source>
        <dbReference type="EMBL" id="RDB22000.1"/>
    </source>
</evidence>
<protein>
    <submittedName>
        <fullName evidence="1">Uncharacterized protein</fullName>
    </submittedName>
</protein>
<comment type="caution">
    <text evidence="1">The sequence shown here is derived from an EMBL/GenBank/DDBJ whole genome shotgun (WGS) entry which is preliminary data.</text>
</comment>
<proteinExistence type="predicted"/>
<accession>A0A369JLB7</accession>
<gene>
    <name evidence="1" type="ORF">Hypma_010786</name>
</gene>
<organism evidence="1 2">
    <name type="scientific">Hypsizygus marmoreus</name>
    <name type="common">White beech mushroom</name>
    <name type="synonym">Agaricus marmoreus</name>
    <dbReference type="NCBI Taxonomy" id="39966"/>
    <lineage>
        <taxon>Eukaryota</taxon>
        <taxon>Fungi</taxon>
        <taxon>Dikarya</taxon>
        <taxon>Basidiomycota</taxon>
        <taxon>Agaricomycotina</taxon>
        <taxon>Agaricomycetes</taxon>
        <taxon>Agaricomycetidae</taxon>
        <taxon>Agaricales</taxon>
        <taxon>Tricholomatineae</taxon>
        <taxon>Lyophyllaceae</taxon>
        <taxon>Hypsizygus</taxon>
    </lineage>
</organism>
<dbReference type="AlphaFoldDB" id="A0A369JLB7"/>
<dbReference type="Proteomes" id="UP000076154">
    <property type="component" value="Unassembled WGS sequence"/>
</dbReference>